<dbReference type="Proteomes" id="UP001140949">
    <property type="component" value="Unassembled WGS sequence"/>
</dbReference>
<keyword evidence="3" id="KW-1185">Reference proteome</keyword>
<dbReference type="AlphaFoldDB" id="A0AAX6HNZ8"/>
<evidence type="ECO:0000313" key="2">
    <source>
        <dbReference type="EMBL" id="KAJ6842558.1"/>
    </source>
</evidence>
<sequence>MERGFHRLGRCAERRRRAVTSIWRHDWGRCRRQRRRRKADGYGAKVWTVVVHHPRPQGLASVAALDARGSLGTGRTKGVTRLRRQWRRSGRGLVARWTGARRRGASHGEGTVRARTQGGCYHVGGGRAHH</sequence>
<comment type="caution">
    <text evidence="2">The sequence shown here is derived from an EMBL/GenBank/DDBJ whole genome shotgun (WGS) entry which is preliminary data.</text>
</comment>
<feature type="region of interest" description="Disordered" evidence="1">
    <location>
        <begin position="100"/>
        <end position="130"/>
    </location>
</feature>
<evidence type="ECO:0000256" key="1">
    <source>
        <dbReference type="SAM" id="MobiDB-lite"/>
    </source>
</evidence>
<gene>
    <name evidence="2" type="ORF">M6B38_300890</name>
</gene>
<protein>
    <submittedName>
        <fullName evidence="2">Proteoglycan 4-like</fullName>
    </submittedName>
</protein>
<organism evidence="2 3">
    <name type="scientific">Iris pallida</name>
    <name type="common">Sweet iris</name>
    <dbReference type="NCBI Taxonomy" id="29817"/>
    <lineage>
        <taxon>Eukaryota</taxon>
        <taxon>Viridiplantae</taxon>
        <taxon>Streptophyta</taxon>
        <taxon>Embryophyta</taxon>
        <taxon>Tracheophyta</taxon>
        <taxon>Spermatophyta</taxon>
        <taxon>Magnoliopsida</taxon>
        <taxon>Liliopsida</taxon>
        <taxon>Asparagales</taxon>
        <taxon>Iridaceae</taxon>
        <taxon>Iridoideae</taxon>
        <taxon>Irideae</taxon>
        <taxon>Iris</taxon>
    </lineage>
</organism>
<reference evidence="2" key="2">
    <citation type="submission" date="2023-04" db="EMBL/GenBank/DDBJ databases">
        <authorList>
            <person name="Bruccoleri R.E."/>
            <person name="Oakeley E.J."/>
            <person name="Faust A.-M."/>
            <person name="Dessus-Babus S."/>
            <person name="Altorfer M."/>
            <person name="Burckhardt D."/>
            <person name="Oertli M."/>
            <person name="Naumann U."/>
            <person name="Petersen F."/>
            <person name="Wong J."/>
        </authorList>
    </citation>
    <scope>NUCLEOTIDE SEQUENCE</scope>
    <source>
        <strain evidence="2">GSM-AAB239-AS_SAM_17_03QT</strain>
        <tissue evidence="2">Leaf</tissue>
    </source>
</reference>
<name>A0AAX6HNZ8_IRIPA</name>
<reference evidence="2" key="1">
    <citation type="journal article" date="2023" name="GigaByte">
        <title>Genome assembly of the bearded iris, Iris pallida Lam.</title>
        <authorList>
            <person name="Bruccoleri R.E."/>
            <person name="Oakeley E.J."/>
            <person name="Faust A.M.E."/>
            <person name="Altorfer M."/>
            <person name="Dessus-Babus S."/>
            <person name="Burckhardt D."/>
            <person name="Oertli M."/>
            <person name="Naumann U."/>
            <person name="Petersen F."/>
            <person name="Wong J."/>
        </authorList>
    </citation>
    <scope>NUCLEOTIDE SEQUENCE</scope>
    <source>
        <strain evidence="2">GSM-AAB239-AS_SAM_17_03QT</strain>
    </source>
</reference>
<feature type="compositionally biased region" description="Gly residues" evidence="1">
    <location>
        <begin position="121"/>
        <end position="130"/>
    </location>
</feature>
<proteinExistence type="predicted"/>
<evidence type="ECO:0000313" key="3">
    <source>
        <dbReference type="Proteomes" id="UP001140949"/>
    </source>
</evidence>
<dbReference type="EMBL" id="JANAVB010007565">
    <property type="protein sequence ID" value="KAJ6842558.1"/>
    <property type="molecule type" value="Genomic_DNA"/>
</dbReference>
<accession>A0AAX6HNZ8</accession>